<proteinExistence type="predicted"/>
<evidence type="ECO:0008006" key="3">
    <source>
        <dbReference type="Google" id="ProtNLM"/>
    </source>
</evidence>
<dbReference type="EMBL" id="BMPE01000001">
    <property type="protein sequence ID" value="GGK91509.1"/>
    <property type="molecule type" value="Genomic_DNA"/>
</dbReference>
<reference evidence="2" key="1">
    <citation type="journal article" date="2019" name="Int. J. Syst. Evol. Microbiol.">
        <title>The Global Catalogue of Microorganisms (GCM) 10K type strain sequencing project: providing services to taxonomists for standard genome sequencing and annotation.</title>
        <authorList>
            <consortium name="The Broad Institute Genomics Platform"/>
            <consortium name="The Broad Institute Genome Sequencing Center for Infectious Disease"/>
            <person name="Wu L."/>
            <person name="Ma J."/>
        </authorList>
    </citation>
    <scope>NUCLEOTIDE SEQUENCE [LARGE SCALE GENOMIC DNA]</scope>
    <source>
        <strain evidence="2">JCM 19173</strain>
    </source>
</reference>
<evidence type="ECO:0000313" key="1">
    <source>
        <dbReference type="EMBL" id="GGK91509.1"/>
    </source>
</evidence>
<evidence type="ECO:0000313" key="2">
    <source>
        <dbReference type="Proteomes" id="UP000604341"/>
    </source>
</evidence>
<comment type="caution">
    <text evidence="1">The sequence shown here is derived from an EMBL/GenBank/DDBJ whole genome shotgun (WGS) entry which is preliminary data.</text>
</comment>
<sequence length="72" mass="7823">MSNHIIVRPDPVTFTGEWGSSITVCPLPDGGAEVLMSANRQTMLEVLAPHQLANLRDMLTELCGPSSRPEHP</sequence>
<organism evidence="1 2">
    <name type="scientific">Deinococcus radiotolerans</name>
    <dbReference type="NCBI Taxonomy" id="1309407"/>
    <lineage>
        <taxon>Bacteria</taxon>
        <taxon>Thermotogati</taxon>
        <taxon>Deinococcota</taxon>
        <taxon>Deinococci</taxon>
        <taxon>Deinococcales</taxon>
        <taxon>Deinococcaceae</taxon>
        <taxon>Deinococcus</taxon>
    </lineage>
</organism>
<dbReference type="RefSeq" id="WP_189067591.1">
    <property type="nucleotide sequence ID" value="NZ_BMPE01000001.1"/>
</dbReference>
<keyword evidence="2" id="KW-1185">Reference proteome</keyword>
<accession>A0ABQ2FGQ5</accession>
<name>A0ABQ2FGQ5_9DEIO</name>
<protein>
    <recommendedName>
        <fullName evidence="3">Transcriptional regulator</fullName>
    </recommendedName>
</protein>
<gene>
    <name evidence="1" type="ORF">GCM10010844_07490</name>
</gene>
<dbReference type="Proteomes" id="UP000604341">
    <property type="component" value="Unassembled WGS sequence"/>
</dbReference>